<feature type="transmembrane region" description="Helical" evidence="1">
    <location>
        <begin position="6"/>
        <end position="27"/>
    </location>
</feature>
<sequence>MEDISPTLFSGFHFLLCSAICHGIFSVKDLCRTCFICFPLVSDSILTLVMIQIIIAARKCGRCCLLKPRTMSLSLLLLLVPPPQ</sequence>
<name>A0A2P2IHK7_RHIMU</name>
<protein>
    <submittedName>
        <fullName evidence="2">Uncharacterized protein</fullName>
    </submittedName>
</protein>
<accession>A0A2P2IHK7</accession>
<keyword evidence="1" id="KW-0472">Membrane</keyword>
<evidence type="ECO:0000313" key="2">
    <source>
        <dbReference type="EMBL" id="MBW80714.1"/>
    </source>
</evidence>
<dbReference type="EMBL" id="GGEC01000231">
    <property type="protein sequence ID" value="MBW80714.1"/>
    <property type="molecule type" value="Transcribed_RNA"/>
</dbReference>
<organism evidence="2">
    <name type="scientific">Rhizophora mucronata</name>
    <name type="common">Asiatic mangrove</name>
    <dbReference type="NCBI Taxonomy" id="61149"/>
    <lineage>
        <taxon>Eukaryota</taxon>
        <taxon>Viridiplantae</taxon>
        <taxon>Streptophyta</taxon>
        <taxon>Embryophyta</taxon>
        <taxon>Tracheophyta</taxon>
        <taxon>Spermatophyta</taxon>
        <taxon>Magnoliopsida</taxon>
        <taxon>eudicotyledons</taxon>
        <taxon>Gunneridae</taxon>
        <taxon>Pentapetalae</taxon>
        <taxon>rosids</taxon>
        <taxon>fabids</taxon>
        <taxon>Malpighiales</taxon>
        <taxon>Rhizophoraceae</taxon>
        <taxon>Rhizophora</taxon>
    </lineage>
</organism>
<reference evidence="2" key="1">
    <citation type="submission" date="2018-02" db="EMBL/GenBank/DDBJ databases">
        <title>Rhizophora mucronata_Transcriptome.</title>
        <authorList>
            <person name="Meera S.P."/>
            <person name="Sreeshan A."/>
            <person name="Augustine A."/>
        </authorList>
    </citation>
    <scope>NUCLEOTIDE SEQUENCE</scope>
    <source>
        <tissue evidence="2">Leaf</tissue>
    </source>
</reference>
<keyword evidence="1" id="KW-0812">Transmembrane</keyword>
<feature type="transmembrane region" description="Helical" evidence="1">
    <location>
        <begin position="34"/>
        <end position="57"/>
    </location>
</feature>
<proteinExistence type="predicted"/>
<dbReference type="AlphaFoldDB" id="A0A2P2IHK7"/>
<keyword evidence="1" id="KW-1133">Transmembrane helix</keyword>
<evidence type="ECO:0000256" key="1">
    <source>
        <dbReference type="SAM" id="Phobius"/>
    </source>
</evidence>